<feature type="domain" description="Methyltransferase type 12" evidence="1">
    <location>
        <begin position="42"/>
        <end position="138"/>
    </location>
</feature>
<dbReference type="GO" id="GO:0008168">
    <property type="term" value="F:methyltransferase activity"/>
    <property type="evidence" value="ECO:0007669"/>
    <property type="project" value="UniProtKB-KW"/>
</dbReference>
<dbReference type="RefSeq" id="WP_262598590.1">
    <property type="nucleotide sequence ID" value="NZ_CP103300.1"/>
</dbReference>
<keyword evidence="3" id="KW-0489">Methyltransferase</keyword>
<dbReference type="InterPro" id="IPR013217">
    <property type="entry name" value="Methyltransf_12"/>
</dbReference>
<dbReference type="Proteomes" id="UP001163255">
    <property type="component" value="Chromosome"/>
</dbReference>
<accession>A0ABY6GW33</accession>
<keyword evidence="4" id="KW-1185">Reference proteome</keyword>
<keyword evidence="3" id="KW-0808">Transferase</keyword>
<dbReference type="Pfam" id="PF08242">
    <property type="entry name" value="Methyltransf_12"/>
    <property type="match status" value="1"/>
</dbReference>
<dbReference type="Gene3D" id="1.10.30.50">
    <property type="match status" value="1"/>
</dbReference>
<evidence type="ECO:0000259" key="2">
    <source>
        <dbReference type="Pfam" id="PF13395"/>
    </source>
</evidence>
<evidence type="ECO:0000259" key="1">
    <source>
        <dbReference type="Pfam" id="PF08242"/>
    </source>
</evidence>
<dbReference type="Pfam" id="PF13395">
    <property type="entry name" value="HNH_4"/>
    <property type="match status" value="1"/>
</dbReference>
<dbReference type="SUPFAM" id="SSF53335">
    <property type="entry name" value="S-adenosyl-L-methionine-dependent methyltransferases"/>
    <property type="match status" value="1"/>
</dbReference>
<dbReference type="EMBL" id="CP103300">
    <property type="protein sequence ID" value="UYM16291.1"/>
    <property type="molecule type" value="Genomic_DNA"/>
</dbReference>
<dbReference type="InterPro" id="IPR003615">
    <property type="entry name" value="HNH_nuc"/>
</dbReference>
<dbReference type="Gene3D" id="3.40.50.150">
    <property type="entry name" value="Vaccinia Virus protein VP39"/>
    <property type="match status" value="1"/>
</dbReference>
<proteinExistence type="predicted"/>
<dbReference type="GO" id="GO:0032259">
    <property type="term" value="P:methylation"/>
    <property type="evidence" value="ECO:0007669"/>
    <property type="project" value="UniProtKB-KW"/>
</dbReference>
<dbReference type="InterPro" id="IPR029063">
    <property type="entry name" value="SAM-dependent_MTases_sf"/>
</dbReference>
<dbReference type="CDD" id="cd02440">
    <property type="entry name" value="AdoMet_MTases"/>
    <property type="match status" value="1"/>
</dbReference>
<name>A0ABY6GW33_9GAMM</name>
<evidence type="ECO:0000313" key="3">
    <source>
        <dbReference type="EMBL" id="UYM16291.1"/>
    </source>
</evidence>
<organism evidence="3 4">
    <name type="scientific">Endozoicomonas euniceicola</name>
    <dbReference type="NCBI Taxonomy" id="1234143"/>
    <lineage>
        <taxon>Bacteria</taxon>
        <taxon>Pseudomonadati</taxon>
        <taxon>Pseudomonadota</taxon>
        <taxon>Gammaproteobacteria</taxon>
        <taxon>Oceanospirillales</taxon>
        <taxon>Endozoicomonadaceae</taxon>
        <taxon>Endozoicomonas</taxon>
    </lineage>
</organism>
<protein>
    <submittedName>
        <fullName evidence="3">Methyltransferase domain-containing protein</fullName>
    </submittedName>
</protein>
<reference evidence="3" key="1">
    <citation type="submission" date="2022-10" db="EMBL/GenBank/DDBJ databases">
        <title>Completed Genome Sequence of two octocoral isolated bacterium, Endozoicomonas euniceicola EF212T and Endozoicomonas gorgoniicola PS125T.</title>
        <authorList>
            <person name="Chiou Y.-J."/>
            <person name="Chen Y.-H."/>
        </authorList>
    </citation>
    <scope>NUCLEOTIDE SEQUENCE</scope>
    <source>
        <strain evidence="3">EF212</strain>
    </source>
</reference>
<evidence type="ECO:0000313" key="4">
    <source>
        <dbReference type="Proteomes" id="UP001163255"/>
    </source>
</evidence>
<gene>
    <name evidence="3" type="ORF">NX720_26435</name>
</gene>
<sequence>MSVISFYDRSAQELAEGYESLDAGLLHQSWRYLLPGHGGLALDLGAGSGRDAAWLVGLGFEVHAVEPAQGMRLEGEKRHSGPRITWLDDRLPELRRVIDLGHRYDLILLSGVLGHIPEEQHGRLLRKLTGLLAAEGRLVITRGPGEVEVAAKTHTVDARVLCQLGRDLALSIENSGASTPLTGETTVVFQLPDDGTGALPVLRHIIVNDAKEATYKLALLRTLVRIADGCAGMATRKNGQVILPAGLVALYWLRQYRQLVFDRDLLQRPKAQYGFAGKGFNRLGDDSALDWRVEASIQGDMAGSLHMALKESLRTITKMPVRYITWPNGVAGPSWSESQAGQQMLCSKPIYPNNRPSSVILDYNYFSDFGEFTVPESLWNAMGRYACWLEPAILNAWAEQIKKFHQRAGRPVTLDVAMAALQWPRDHRDTTEVRDIVKRLRKADDVHCIWTNVPLKRAFEVDHCFPFSRWPNNDLWNLFPATGLINREKSDRLPSEERLETARSEVLAWWERAYHCDEYYDRFLAQARASLPGQYWNDFGAVFDGVCTQRQRLMKNMQLNEW</sequence>
<feature type="domain" description="HNH nuclease" evidence="2">
    <location>
        <begin position="457"/>
        <end position="494"/>
    </location>
</feature>